<name>A0A2P2NAL0_RHIMU</name>
<organism evidence="1">
    <name type="scientific">Rhizophora mucronata</name>
    <name type="common">Asiatic mangrove</name>
    <dbReference type="NCBI Taxonomy" id="61149"/>
    <lineage>
        <taxon>Eukaryota</taxon>
        <taxon>Viridiplantae</taxon>
        <taxon>Streptophyta</taxon>
        <taxon>Embryophyta</taxon>
        <taxon>Tracheophyta</taxon>
        <taxon>Spermatophyta</taxon>
        <taxon>Magnoliopsida</taxon>
        <taxon>eudicotyledons</taxon>
        <taxon>Gunneridae</taxon>
        <taxon>Pentapetalae</taxon>
        <taxon>rosids</taxon>
        <taxon>fabids</taxon>
        <taxon>Malpighiales</taxon>
        <taxon>Rhizophoraceae</taxon>
        <taxon>Rhizophora</taxon>
    </lineage>
</organism>
<protein>
    <submittedName>
        <fullName evidence="1">Uncharacterized protein</fullName>
    </submittedName>
</protein>
<proteinExistence type="predicted"/>
<evidence type="ECO:0000313" key="1">
    <source>
        <dbReference type="EMBL" id="MBX39505.1"/>
    </source>
</evidence>
<accession>A0A2P2NAL0</accession>
<dbReference type="EMBL" id="GGEC01059021">
    <property type="protein sequence ID" value="MBX39505.1"/>
    <property type="molecule type" value="Transcribed_RNA"/>
</dbReference>
<dbReference type="AlphaFoldDB" id="A0A2P2NAL0"/>
<sequence length="91" mass="10490">MRRWSLRSLPNTKMKTQQKRPIAEMLRRYWMLPYQASPSPAAGEEGGWGRGGPMGDCDLGFYDMILGVSFLNYNFRTGDTLFFTIFIRSLS</sequence>
<reference evidence="1" key="1">
    <citation type="submission" date="2018-02" db="EMBL/GenBank/DDBJ databases">
        <title>Rhizophora mucronata_Transcriptome.</title>
        <authorList>
            <person name="Meera S.P."/>
            <person name="Sreeshan A."/>
            <person name="Augustine A."/>
        </authorList>
    </citation>
    <scope>NUCLEOTIDE SEQUENCE</scope>
    <source>
        <tissue evidence="1">Leaf</tissue>
    </source>
</reference>